<dbReference type="GO" id="GO:0005524">
    <property type="term" value="F:ATP binding"/>
    <property type="evidence" value="ECO:0007669"/>
    <property type="project" value="UniProtKB-KW"/>
</dbReference>
<keyword evidence="4" id="KW-0378">Hydrolase</keyword>
<name>A0AAD2CBB4_9STRA</name>
<evidence type="ECO:0000256" key="8">
    <source>
        <dbReference type="SAM" id="MobiDB-lite"/>
    </source>
</evidence>
<dbReference type="PANTHER" id="PTHR18934:SF99">
    <property type="entry name" value="ATP-DEPENDENT RNA HELICASE DHX37-RELATED"/>
    <property type="match status" value="1"/>
</dbReference>
<keyword evidence="6" id="KW-0067">ATP-binding</keyword>
<feature type="region of interest" description="Disordered" evidence="8">
    <location>
        <begin position="236"/>
        <end position="318"/>
    </location>
</feature>
<dbReference type="InterPro" id="IPR002464">
    <property type="entry name" value="DNA/RNA_helicase_DEAH_CS"/>
</dbReference>
<dbReference type="InterPro" id="IPR001650">
    <property type="entry name" value="Helicase_C-like"/>
</dbReference>
<comment type="similarity">
    <text evidence="1">Belongs to the DEAD box helicase family. DEAH subfamily.</text>
</comment>
<feature type="compositionally biased region" description="Acidic residues" evidence="8">
    <location>
        <begin position="707"/>
        <end position="719"/>
    </location>
</feature>
<dbReference type="PROSITE" id="PS51192">
    <property type="entry name" value="HELICASE_ATP_BIND_1"/>
    <property type="match status" value="1"/>
</dbReference>
<organism evidence="11 12">
    <name type="scientific">Cylindrotheca closterium</name>
    <dbReference type="NCBI Taxonomy" id="2856"/>
    <lineage>
        <taxon>Eukaryota</taxon>
        <taxon>Sar</taxon>
        <taxon>Stramenopiles</taxon>
        <taxon>Ochrophyta</taxon>
        <taxon>Bacillariophyta</taxon>
        <taxon>Bacillariophyceae</taxon>
        <taxon>Bacillariophycidae</taxon>
        <taxon>Bacillariales</taxon>
        <taxon>Bacillariaceae</taxon>
        <taxon>Cylindrotheca</taxon>
    </lineage>
</organism>
<dbReference type="InterPro" id="IPR011545">
    <property type="entry name" value="DEAD/DEAH_box_helicase_dom"/>
</dbReference>
<dbReference type="GO" id="GO:0016787">
    <property type="term" value="F:hydrolase activity"/>
    <property type="evidence" value="ECO:0007669"/>
    <property type="project" value="UniProtKB-KW"/>
</dbReference>
<dbReference type="SMART" id="SM00487">
    <property type="entry name" value="DEXDc"/>
    <property type="match status" value="1"/>
</dbReference>
<proteinExistence type="inferred from homology"/>
<dbReference type="Pfam" id="PF00271">
    <property type="entry name" value="Helicase_C"/>
    <property type="match status" value="1"/>
</dbReference>
<evidence type="ECO:0000256" key="5">
    <source>
        <dbReference type="ARBA" id="ARBA00022806"/>
    </source>
</evidence>
<feature type="domain" description="Helicase C-terminal" evidence="10">
    <location>
        <begin position="690"/>
        <end position="876"/>
    </location>
</feature>
<dbReference type="EC" id="3.6.4.13" evidence="2"/>
<dbReference type="FunFam" id="3.40.50.300:FF:000637">
    <property type="entry name" value="ATP-dependent RNA helicase DHX37/DHR1"/>
    <property type="match status" value="1"/>
</dbReference>
<feature type="region of interest" description="Disordered" evidence="8">
    <location>
        <begin position="697"/>
        <end position="719"/>
    </location>
</feature>
<feature type="compositionally biased region" description="Acidic residues" evidence="8">
    <location>
        <begin position="973"/>
        <end position="989"/>
    </location>
</feature>
<comment type="caution">
    <text evidence="11">The sequence shown here is derived from an EMBL/GenBank/DDBJ whole genome shotgun (WGS) entry which is preliminary data.</text>
</comment>
<dbReference type="PROSITE" id="PS51194">
    <property type="entry name" value="HELICASE_CTER"/>
    <property type="match status" value="1"/>
</dbReference>
<dbReference type="Gene3D" id="3.40.50.300">
    <property type="entry name" value="P-loop containing nucleotide triphosphate hydrolases"/>
    <property type="match status" value="2"/>
</dbReference>
<dbReference type="GO" id="GO:0005730">
    <property type="term" value="C:nucleolus"/>
    <property type="evidence" value="ECO:0007669"/>
    <property type="project" value="TreeGrafter"/>
</dbReference>
<reference evidence="11" key="1">
    <citation type="submission" date="2023-08" db="EMBL/GenBank/DDBJ databases">
        <authorList>
            <person name="Audoor S."/>
            <person name="Bilcke G."/>
        </authorList>
    </citation>
    <scope>NUCLEOTIDE SEQUENCE</scope>
</reference>
<dbReference type="PANTHER" id="PTHR18934">
    <property type="entry name" value="ATP-DEPENDENT RNA HELICASE"/>
    <property type="match status" value="1"/>
</dbReference>
<feature type="domain" description="Helicase ATP-binding" evidence="9">
    <location>
        <begin position="418"/>
        <end position="609"/>
    </location>
</feature>
<keyword evidence="12" id="KW-1185">Reference proteome</keyword>
<accession>A0AAD2CBB4</accession>
<evidence type="ECO:0000256" key="6">
    <source>
        <dbReference type="ARBA" id="ARBA00022840"/>
    </source>
</evidence>
<evidence type="ECO:0000313" key="12">
    <source>
        <dbReference type="Proteomes" id="UP001295423"/>
    </source>
</evidence>
<dbReference type="Proteomes" id="UP001295423">
    <property type="component" value="Unassembled WGS sequence"/>
</dbReference>
<evidence type="ECO:0000313" key="11">
    <source>
        <dbReference type="EMBL" id="CAJ1903459.1"/>
    </source>
</evidence>
<dbReference type="InterPro" id="IPR007502">
    <property type="entry name" value="Helicase-assoc_dom"/>
</dbReference>
<keyword evidence="5" id="KW-0347">Helicase</keyword>
<evidence type="ECO:0000256" key="3">
    <source>
        <dbReference type="ARBA" id="ARBA00022741"/>
    </source>
</evidence>
<dbReference type="SMART" id="SM00847">
    <property type="entry name" value="HA2"/>
    <property type="match status" value="1"/>
</dbReference>
<dbReference type="InterPro" id="IPR056371">
    <property type="entry name" value="DHX37-like_C"/>
</dbReference>
<dbReference type="Pfam" id="PF21010">
    <property type="entry name" value="HA2_C"/>
    <property type="match status" value="1"/>
</dbReference>
<dbReference type="InterPro" id="IPR027417">
    <property type="entry name" value="P-loop_NTPase"/>
</dbReference>
<evidence type="ECO:0000256" key="7">
    <source>
        <dbReference type="ARBA" id="ARBA00047984"/>
    </source>
</evidence>
<dbReference type="PROSITE" id="PS00690">
    <property type="entry name" value="DEAH_ATP_HELICASE"/>
    <property type="match status" value="1"/>
</dbReference>
<comment type="catalytic activity">
    <reaction evidence="7">
        <text>ATP + H2O = ADP + phosphate + H(+)</text>
        <dbReference type="Rhea" id="RHEA:13065"/>
        <dbReference type="ChEBI" id="CHEBI:15377"/>
        <dbReference type="ChEBI" id="CHEBI:15378"/>
        <dbReference type="ChEBI" id="CHEBI:30616"/>
        <dbReference type="ChEBI" id="CHEBI:43474"/>
        <dbReference type="ChEBI" id="CHEBI:456216"/>
        <dbReference type="EC" id="3.6.4.13"/>
    </reaction>
</comment>
<dbReference type="InterPro" id="IPR014001">
    <property type="entry name" value="Helicase_ATP-bd"/>
</dbReference>
<feature type="compositionally biased region" description="Basic and acidic residues" evidence="8">
    <location>
        <begin position="291"/>
        <end position="316"/>
    </location>
</feature>
<evidence type="ECO:0000256" key="2">
    <source>
        <dbReference type="ARBA" id="ARBA00012552"/>
    </source>
</evidence>
<sequence length="1375" mass="152944">MRRSKSDPAKYARNYRKISQRRMTQYDHIDEESEMTRLRSILRNSEKTTDLVEQAEEETSSSQGKRKRKSNKLTKADEPEDMQSSILSNDLLLESGDYGAENPLVVLPKKKKKKKESKKIIQLTPEEIREAKILQKKTARKLQQLETRAAQKIKRAELYKTLQEHQLSKEKLDMLSSSGTVSRKNVSTKKQTLQHLIKRERAGLVLNEKEKSILYKTKDVDEDDMEMDSNTLEQAAAATTTTKPRNKKSKTQERKFRGLDGVPAANELEPENDKIDDPVDEVISTEEAVDDPNKESKEGSKDVTKEEEDKAAKEADAPSIGFNFAAQMMASLSKLKAENDNNPAEEAEPNDLDTLANSAEPSKRYVVSEPTVLKTAAAMRIKGSSMESKRRVVQIKRPSSVEKARYDLPVSTMEYEIMDSIRNNDVTIVCGETGSGKSTQVPQFLYEGGLCLNPNDPDSQYLIGVTQPRRVAAVSTAKRVCYEVGKGDGQTIKNQGKRGNLVSYKTRYESAGAGSDTAIQFMTDGILLQEIQEDLLLRKYSVIVLDEAHERNLNTDVLIGLLSKTIPLRRQAAEESSDLVPLKLVLMSATLRVEDFTKNVSLFPSCKPFVVKVPGRTFPVSIHHSKVTEIDDYQNAAFKKICKIHRKLPQGGILVFLTGKHEILRMVKRLRKVLGSSTDIQGKTNSNRAEVDKSILKSNNEGIPRELDDEDFDADEGAADDYDEYANDEEDVVAPVESDDDNIPKNAYVLPLYSLLSPEEQAKIFAPVPENNRLIVISTNIAETSITIPGISYVVDTGRQKCRNYSSGTGIASYEVMWISKAAADQRAGRAGRTGPGHCYRLYSSSLYSRHMDSFALPEILTRPLEDVILAMKALNVSHVSNFPFPTPPDRSQVNGALKLLSGLGCVDMSDVETVGGDGNVTKLGQAVAKLPLGVRYAKMLLVAAHAGVLDYAIVVVSILSESSPFYHASQEEDKDEDGEEDGDDDSLDDVDRHHEEKQALSKKREKLRRWNHKHGDIMAAMLAVGAFTYAGRDAGGQSEKLACKRFCEENGLDYVIMTRIQKMRAHLASLAKNRLSAAGGVAARTGGFVSKMKPPSKNEELFLVQSIVSGLLDNVALLAPPGSMSGEHKFGLRSAYLSSSAAIKQPMFIDRNSTVYSRDYRQLPQFVCYDSLISKTNKDGTPVVLMKNVTPLDSNWLGDLAKGSNLLSLGEPLSSPPPTYDAGKDAIICSVVTKFGSRGWEIPPAKRVMSEVLSRTEVRRGADFLADDSFRWFAKFLLEGKVIPQLEPLKDLFSDNPVVITQRRPMVKVTMLVKALTEARVDSAFALKQHWAEKDDKFLFKALKHWVKKEHHSTAKSIWIKTVKTSIKSWKSES</sequence>
<feature type="compositionally biased region" description="Basic and acidic residues" evidence="8">
    <location>
        <begin position="1"/>
        <end position="10"/>
    </location>
</feature>
<dbReference type="Pfam" id="PF00270">
    <property type="entry name" value="DEAD"/>
    <property type="match status" value="1"/>
</dbReference>
<evidence type="ECO:0000256" key="4">
    <source>
        <dbReference type="ARBA" id="ARBA00022801"/>
    </source>
</evidence>
<feature type="compositionally biased region" description="Acidic residues" evidence="8">
    <location>
        <begin position="278"/>
        <end position="290"/>
    </location>
</feature>
<dbReference type="EMBL" id="CAKOGP040000001">
    <property type="protein sequence ID" value="CAJ1903459.1"/>
    <property type="molecule type" value="Genomic_DNA"/>
</dbReference>
<protein>
    <recommendedName>
        <fullName evidence="2">RNA helicase</fullName>
        <ecNumber evidence="2">3.6.4.13</ecNumber>
    </recommendedName>
</protein>
<dbReference type="SMART" id="SM00490">
    <property type="entry name" value="HELICc"/>
    <property type="match status" value="1"/>
</dbReference>
<evidence type="ECO:0000259" key="10">
    <source>
        <dbReference type="PROSITE" id="PS51194"/>
    </source>
</evidence>
<feature type="region of interest" description="Disordered" evidence="8">
    <location>
        <begin position="337"/>
        <end position="360"/>
    </location>
</feature>
<dbReference type="Gene3D" id="1.20.120.1080">
    <property type="match status" value="1"/>
</dbReference>
<feature type="compositionally biased region" description="Basic and acidic residues" evidence="8">
    <location>
        <begin position="990"/>
        <end position="1000"/>
    </location>
</feature>
<gene>
    <name evidence="11" type="ORF">CYCCA115_LOCUS378</name>
</gene>
<feature type="region of interest" description="Disordered" evidence="8">
    <location>
        <begin position="1"/>
        <end position="85"/>
    </location>
</feature>
<evidence type="ECO:0000259" key="9">
    <source>
        <dbReference type="PROSITE" id="PS51192"/>
    </source>
</evidence>
<dbReference type="GO" id="GO:0003724">
    <property type="term" value="F:RNA helicase activity"/>
    <property type="evidence" value="ECO:0007669"/>
    <property type="project" value="UniProtKB-EC"/>
</dbReference>
<dbReference type="Pfam" id="PF23362">
    <property type="entry name" value="DHX37_C"/>
    <property type="match status" value="1"/>
</dbReference>
<feature type="region of interest" description="Disordered" evidence="8">
    <location>
        <begin position="967"/>
        <end position="1007"/>
    </location>
</feature>
<dbReference type="GO" id="GO:0003723">
    <property type="term" value="F:RNA binding"/>
    <property type="evidence" value="ECO:0007669"/>
    <property type="project" value="TreeGrafter"/>
</dbReference>
<dbReference type="SUPFAM" id="SSF52540">
    <property type="entry name" value="P-loop containing nucleoside triphosphate hydrolases"/>
    <property type="match status" value="1"/>
</dbReference>
<keyword evidence="3" id="KW-0547">Nucleotide-binding</keyword>
<evidence type="ECO:0000256" key="1">
    <source>
        <dbReference type="ARBA" id="ARBA00008792"/>
    </source>
</evidence>
<dbReference type="GO" id="GO:0000462">
    <property type="term" value="P:maturation of SSU-rRNA from tricistronic rRNA transcript (SSU-rRNA, 5.8S rRNA, LSU-rRNA)"/>
    <property type="evidence" value="ECO:0007669"/>
    <property type="project" value="TreeGrafter"/>
</dbReference>
<dbReference type="CDD" id="cd18791">
    <property type="entry name" value="SF2_C_RHA"/>
    <property type="match status" value="1"/>
</dbReference>